<gene>
    <name evidence="3" type="ORF">PSEUBRA_SCAF15g05688</name>
</gene>
<dbReference type="SUPFAM" id="SSF54236">
    <property type="entry name" value="Ubiquitin-like"/>
    <property type="match status" value="1"/>
</dbReference>
<dbReference type="AlphaFoldDB" id="V5EY84"/>
<reference evidence="4" key="1">
    <citation type="journal article" date="2013" name="Genome Announc.">
        <title>Draft genome sequence of Pseudozyma brasiliensis sp. nov. strain GHG001, a high producer of endo-1,4-xylanase isolated from an insect pest of sugarcane.</title>
        <authorList>
            <person name="Oliveira J.V.D.C."/>
            <person name="dos Santos R.A.C."/>
            <person name="Borges T.A."/>
            <person name="Riano-Pachon D.M."/>
            <person name="Goldman G.H."/>
        </authorList>
    </citation>
    <scope>NUCLEOTIDE SEQUENCE [LARGE SCALE GENOMIC DNA]</scope>
    <source>
        <strain evidence="4">GHG001</strain>
    </source>
</reference>
<organism evidence="3 4">
    <name type="scientific">Kalmanozyma brasiliensis (strain GHG001)</name>
    <name type="common">Yeast</name>
    <name type="synonym">Pseudozyma brasiliensis</name>
    <dbReference type="NCBI Taxonomy" id="1365824"/>
    <lineage>
        <taxon>Eukaryota</taxon>
        <taxon>Fungi</taxon>
        <taxon>Dikarya</taxon>
        <taxon>Basidiomycota</taxon>
        <taxon>Ustilaginomycotina</taxon>
        <taxon>Ustilaginomycetes</taxon>
        <taxon>Ustilaginales</taxon>
        <taxon>Ustilaginaceae</taxon>
        <taxon>Kalmanozyma</taxon>
    </lineage>
</organism>
<feature type="region of interest" description="Disordered" evidence="1">
    <location>
        <begin position="1"/>
        <end position="31"/>
    </location>
</feature>
<dbReference type="CDD" id="cd01763">
    <property type="entry name" value="Ubl_SUMO_like"/>
    <property type="match status" value="1"/>
</dbReference>
<dbReference type="OrthoDB" id="442921at2759"/>
<protein>
    <recommendedName>
        <fullName evidence="2">Rad60/SUMO-like domain-containing protein</fullName>
    </recommendedName>
</protein>
<evidence type="ECO:0000313" key="3">
    <source>
        <dbReference type="EMBL" id="EST08648.1"/>
    </source>
</evidence>
<dbReference type="HOGENOM" id="CLU_821763_0_0_1"/>
<evidence type="ECO:0000313" key="4">
    <source>
        <dbReference type="Proteomes" id="UP000019377"/>
    </source>
</evidence>
<feature type="domain" description="Rad60/SUMO-like" evidence="2">
    <location>
        <begin position="298"/>
        <end position="372"/>
    </location>
</feature>
<evidence type="ECO:0000256" key="1">
    <source>
        <dbReference type="SAM" id="MobiDB-lite"/>
    </source>
</evidence>
<dbReference type="InterPro" id="IPR022617">
    <property type="entry name" value="Rad60/SUMO-like_dom"/>
</dbReference>
<dbReference type="Gene3D" id="3.10.20.90">
    <property type="entry name" value="Phosphatidylinositol 3-kinase Catalytic Subunit, Chain A, domain 1"/>
    <property type="match status" value="1"/>
</dbReference>
<evidence type="ECO:0000259" key="2">
    <source>
        <dbReference type="Pfam" id="PF11976"/>
    </source>
</evidence>
<feature type="region of interest" description="Disordered" evidence="1">
    <location>
        <begin position="56"/>
        <end position="150"/>
    </location>
</feature>
<dbReference type="STRING" id="1365824.V5EY84"/>
<accession>V5EY84</accession>
<name>V5EY84_KALBG</name>
<proteinExistence type="predicted"/>
<dbReference type="GeneID" id="27417563"/>
<dbReference type="InterPro" id="IPR029071">
    <property type="entry name" value="Ubiquitin-like_domsf"/>
</dbReference>
<feature type="compositionally biased region" description="Acidic residues" evidence="1">
    <location>
        <begin position="95"/>
        <end position="108"/>
    </location>
</feature>
<dbReference type="EMBL" id="KI545857">
    <property type="protein sequence ID" value="EST08648.1"/>
    <property type="molecule type" value="Genomic_DNA"/>
</dbReference>
<dbReference type="Proteomes" id="UP000019377">
    <property type="component" value="Unassembled WGS sequence"/>
</dbReference>
<dbReference type="Pfam" id="PF11976">
    <property type="entry name" value="Rad60-SLD"/>
    <property type="match status" value="1"/>
</dbReference>
<dbReference type="RefSeq" id="XP_016293637.1">
    <property type="nucleotide sequence ID" value="XM_016434953.1"/>
</dbReference>
<feature type="compositionally biased region" description="Polar residues" evidence="1">
    <location>
        <begin position="78"/>
        <end position="94"/>
    </location>
</feature>
<keyword evidence="4" id="KW-1185">Reference proteome</keyword>
<feature type="compositionally biased region" description="Basic and acidic residues" evidence="1">
    <location>
        <begin position="109"/>
        <end position="118"/>
    </location>
</feature>
<sequence length="382" mass="40583">MDYLRKNLLGASKRETTPAVAREGSPISDIDDTALGTDIAIDAAIQAVLNARNSAGAATTSTQSAPANAVGDRDATMEDTTQAQTGPVETQQQGNEEEVDELMDDDDVPLAKRREREQGPPTPDVEAAPKDEDRAATSAGNGGDASATIAVPSNAANNTVTDLVLRNKNIQPVSVPAPLPLPVVQSDQHRAKIGQQLEQQANGTTSTTNDVATSSLAVNNNESAPKDELAGTNVNPDNGASATTLAATYVDNGAADVNLPLGRPITTGANDDDDDDMRIVSTNIVPRLPLPPAEPPAITIILRDANNYQVRFKCKPDTKLIKLFEAYAARFQCNLDHIRFISQNGIQLPKRVFDLTIAGAGLQDEDEIDVMLEQLGGARWYK</sequence>
<feature type="compositionally biased region" description="Low complexity" evidence="1">
    <location>
        <begin position="56"/>
        <end position="69"/>
    </location>
</feature>